<name>A0ABR2EDN7_9ROSI</name>
<dbReference type="EMBL" id="JBBPBM010000017">
    <property type="protein sequence ID" value="KAK8556418.1"/>
    <property type="molecule type" value="Genomic_DNA"/>
</dbReference>
<protein>
    <submittedName>
        <fullName evidence="1">Uncharacterized protein</fullName>
    </submittedName>
</protein>
<gene>
    <name evidence="1" type="ORF">V6N12_002820</name>
</gene>
<evidence type="ECO:0000313" key="1">
    <source>
        <dbReference type="EMBL" id="KAK8556418.1"/>
    </source>
</evidence>
<organism evidence="1 2">
    <name type="scientific">Hibiscus sabdariffa</name>
    <name type="common">roselle</name>
    <dbReference type="NCBI Taxonomy" id="183260"/>
    <lineage>
        <taxon>Eukaryota</taxon>
        <taxon>Viridiplantae</taxon>
        <taxon>Streptophyta</taxon>
        <taxon>Embryophyta</taxon>
        <taxon>Tracheophyta</taxon>
        <taxon>Spermatophyta</taxon>
        <taxon>Magnoliopsida</taxon>
        <taxon>eudicotyledons</taxon>
        <taxon>Gunneridae</taxon>
        <taxon>Pentapetalae</taxon>
        <taxon>rosids</taxon>
        <taxon>malvids</taxon>
        <taxon>Malvales</taxon>
        <taxon>Malvaceae</taxon>
        <taxon>Malvoideae</taxon>
        <taxon>Hibiscus</taxon>
    </lineage>
</organism>
<accession>A0ABR2EDN7</accession>
<proteinExistence type="predicted"/>
<evidence type="ECO:0000313" key="2">
    <source>
        <dbReference type="Proteomes" id="UP001472677"/>
    </source>
</evidence>
<reference evidence="1 2" key="1">
    <citation type="journal article" date="2024" name="G3 (Bethesda)">
        <title>Genome assembly of Hibiscus sabdariffa L. provides insights into metabolisms of medicinal natural products.</title>
        <authorList>
            <person name="Kim T."/>
        </authorList>
    </citation>
    <scope>NUCLEOTIDE SEQUENCE [LARGE SCALE GENOMIC DNA]</scope>
    <source>
        <strain evidence="1">TK-2024</strain>
        <tissue evidence="1">Old leaves</tissue>
    </source>
</reference>
<comment type="caution">
    <text evidence="1">The sequence shown here is derived from an EMBL/GenBank/DDBJ whole genome shotgun (WGS) entry which is preliminary data.</text>
</comment>
<keyword evidence="2" id="KW-1185">Reference proteome</keyword>
<dbReference type="Proteomes" id="UP001472677">
    <property type="component" value="Unassembled WGS sequence"/>
</dbReference>
<sequence length="151" mass="17708">MKKSTKYEEQLASRPFIFEKSFDTKNEHNVDFTPEFIVVVKKHKWESFIQQRWKIYPNLVQEFYVHLVSKDSAFLMIRGESVIFDDGFINSMFNLPCAEYRHEVFVNSITTAKRSKILADLCETNTTLTISTKGSRSVKRLAFKPQAKGWK</sequence>